<sequence length="403" mass="43946">MVHTARLRHDSLAAPSSRNVPAKWLAAAAFAAIGLLAAPDAQAQEAPPAPVVTVAKPLVRDIVEDDEFVGRFEAVDQVSLRSRVGGYLDQVHFQDGTLVKQGDLLFTIDQRPFKAALNQAQAQVDSAKTLVEFSKMQFERAETLSREGNIPVSTLDDRRREYLAAQAQLDGAEAALENASLDLEFTEIKAPFSGRVDRRLISPGNLVQADQTVLTTIVSIDPIDFYFDIDERTYFAYARDARERGGVMQEGAGGVDVVVRVADRDEATFKGKLDFAENRLDEATGTMRARARFDNKDGVLQPGMFGRINVPGSLPHPGVLLPDEAIGADQNRRIVFVVDEAGLISAKPVRTGPRIDGYRVIREGLTGEETVVINGLVRVRPGVTVKSEMTTLPPKVEAEGQTQ</sequence>
<dbReference type="Pfam" id="PF25944">
    <property type="entry name" value="Beta-barrel_RND"/>
    <property type="match status" value="1"/>
</dbReference>
<evidence type="ECO:0000256" key="3">
    <source>
        <dbReference type="SAM" id="Coils"/>
    </source>
</evidence>
<evidence type="ECO:0000256" key="2">
    <source>
        <dbReference type="ARBA" id="ARBA00009477"/>
    </source>
</evidence>
<feature type="domain" description="Multidrug resistance protein MdtA-like barrel-sandwich hybrid" evidence="6">
    <location>
        <begin position="77"/>
        <end position="214"/>
    </location>
</feature>
<dbReference type="Gene3D" id="1.10.287.470">
    <property type="entry name" value="Helix hairpin bin"/>
    <property type="match status" value="1"/>
</dbReference>
<evidence type="ECO:0000259" key="5">
    <source>
        <dbReference type="Pfam" id="PF25876"/>
    </source>
</evidence>
<dbReference type="RefSeq" id="WP_244602815.1">
    <property type="nucleotide sequence ID" value="NZ_FUIG01000024.1"/>
</dbReference>
<feature type="domain" description="Multidrug resistance protein MdtA-like C-terminal permuted SH3" evidence="8">
    <location>
        <begin position="319"/>
        <end position="376"/>
    </location>
</feature>
<dbReference type="PANTHER" id="PTHR30158:SF24">
    <property type="entry name" value="HLYD FAMILY SECRETION PROTEIN"/>
    <property type="match status" value="1"/>
</dbReference>
<dbReference type="Gene3D" id="2.40.30.170">
    <property type="match status" value="1"/>
</dbReference>
<dbReference type="Gene3D" id="2.40.50.100">
    <property type="match status" value="1"/>
</dbReference>
<feature type="chain" id="PRO_5015192984" evidence="4">
    <location>
        <begin position="44"/>
        <end position="403"/>
    </location>
</feature>
<dbReference type="InterPro" id="IPR058626">
    <property type="entry name" value="MdtA-like_b-barrel"/>
</dbReference>
<feature type="coiled-coil region" evidence="3">
    <location>
        <begin position="155"/>
        <end position="189"/>
    </location>
</feature>
<dbReference type="InterPro" id="IPR058624">
    <property type="entry name" value="MdtA-like_HH"/>
</dbReference>
<proteinExistence type="inferred from homology"/>
<organism evidence="9 10">
    <name type="scientific">Mesorhizobium delmotii</name>
    <dbReference type="NCBI Taxonomy" id="1631247"/>
    <lineage>
        <taxon>Bacteria</taxon>
        <taxon>Pseudomonadati</taxon>
        <taxon>Pseudomonadota</taxon>
        <taxon>Alphaproteobacteria</taxon>
        <taxon>Hyphomicrobiales</taxon>
        <taxon>Phyllobacteriaceae</taxon>
        <taxon>Mesorhizobium</taxon>
    </lineage>
</organism>
<dbReference type="GO" id="GO:0005886">
    <property type="term" value="C:plasma membrane"/>
    <property type="evidence" value="ECO:0007669"/>
    <property type="project" value="TreeGrafter"/>
</dbReference>
<evidence type="ECO:0000313" key="9">
    <source>
        <dbReference type="EMBL" id="SJM31002.1"/>
    </source>
</evidence>
<dbReference type="Pfam" id="PF25967">
    <property type="entry name" value="RND-MFP_C"/>
    <property type="match status" value="1"/>
</dbReference>
<evidence type="ECO:0000259" key="8">
    <source>
        <dbReference type="Pfam" id="PF25967"/>
    </source>
</evidence>
<dbReference type="EMBL" id="FUIG01000024">
    <property type="protein sequence ID" value="SJM31002.1"/>
    <property type="molecule type" value="Genomic_DNA"/>
</dbReference>
<dbReference type="InterPro" id="IPR058627">
    <property type="entry name" value="MdtA-like_C"/>
</dbReference>
<dbReference type="Pfam" id="PF25917">
    <property type="entry name" value="BSH_RND"/>
    <property type="match status" value="1"/>
</dbReference>
<dbReference type="NCBIfam" id="TIGR01730">
    <property type="entry name" value="RND_mfp"/>
    <property type="match status" value="1"/>
</dbReference>
<comment type="subcellular location">
    <subcellularLocation>
        <location evidence="1">Cell envelope</location>
    </subcellularLocation>
</comment>
<accession>A0A2P9AIN7</accession>
<dbReference type="PANTHER" id="PTHR30158">
    <property type="entry name" value="ACRA/E-RELATED COMPONENT OF DRUG EFFLUX TRANSPORTER"/>
    <property type="match status" value="1"/>
</dbReference>
<dbReference type="GO" id="GO:0046677">
    <property type="term" value="P:response to antibiotic"/>
    <property type="evidence" value="ECO:0007669"/>
    <property type="project" value="TreeGrafter"/>
</dbReference>
<dbReference type="AlphaFoldDB" id="A0A2P9AIN7"/>
<keyword evidence="3" id="KW-0175">Coiled coil</keyword>
<evidence type="ECO:0000313" key="10">
    <source>
        <dbReference type="Proteomes" id="UP000245698"/>
    </source>
</evidence>
<dbReference type="Proteomes" id="UP000245698">
    <property type="component" value="Unassembled WGS sequence"/>
</dbReference>
<evidence type="ECO:0000256" key="4">
    <source>
        <dbReference type="SAM" id="SignalP"/>
    </source>
</evidence>
<keyword evidence="10" id="KW-1185">Reference proteome</keyword>
<comment type="similarity">
    <text evidence="2">Belongs to the membrane fusion protein (MFP) (TC 8.A.1) family.</text>
</comment>
<dbReference type="Pfam" id="PF25876">
    <property type="entry name" value="HH_MFP_RND"/>
    <property type="match status" value="1"/>
</dbReference>
<feature type="signal peptide" evidence="4">
    <location>
        <begin position="1"/>
        <end position="43"/>
    </location>
</feature>
<dbReference type="GO" id="GO:0030313">
    <property type="term" value="C:cell envelope"/>
    <property type="evidence" value="ECO:0007669"/>
    <property type="project" value="UniProtKB-SubCell"/>
</dbReference>
<evidence type="ECO:0000259" key="7">
    <source>
        <dbReference type="Pfam" id="PF25944"/>
    </source>
</evidence>
<dbReference type="InterPro" id="IPR006143">
    <property type="entry name" value="RND_pump_MFP"/>
</dbReference>
<dbReference type="GO" id="GO:0015562">
    <property type="term" value="F:efflux transmembrane transporter activity"/>
    <property type="evidence" value="ECO:0007669"/>
    <property type="project" value="InterPro"/>
</dbReference>
<feature type="domain" description="Multidrug resistance protein MdtA-like beta-barrel" evidence="7">
    <location>
        <begin position="250"/>
        <end position="309"/>
    </location>
</feature>
<dbReference type="InterPro" id="IPR058625">
    <property type="entry name" value="MdtA-like_BSH"/>
</dbReference>
<evidence type="ECO:0000259" key="6">
    <source>
        <dbReference type="Pfam" id="PF25917"/>
    </source>
</evidence>
<protein>
    <submittedName>
        <fullName evidence="9">RND efflux membrane fusion protein</fullName>
    </submittedName>
</protein>
<feature type="domain" description="Multidrug resistance protein MdtA-like alpha-helical hairpin" evidence="5">
    <location>
        <begin position="117"/>
        <end position="186"/>
    </location>
</feature>
<gene>
    <name evidence="9" type="ORF">BQ8482_180230</name>
</gene>
<reference evidence="10" key="1">
    <citation type="submission" date="2016-12" db="EMBL/GenBank/DDBJ databases">
        <authorList>
            <person name="Brunel B."/>
        </authorList>
    </citation>
    <scope>NUCLEOTIDE SEQUENCE [LARGE SCALE GENOMIC DNA]</scope>
</reference>
<keyword evidence="4" id="KW-0732">Signal</keyword>
<evidence type="ECO:0000256" key="1">
    <source>
        <dbReference type="ARBA" id="ARBA00004196"/>
    </source>
</evidence>
<dbReference type="Gene3D" id="2.40.420.20">
    <property type="match status" value="1"/>
</dbReference>
<dbReference type="SUPFAM" id="SSF111369">
    <property type="entry name" value="HlyD-like secretion proteins"/>
    <property type="match status" value="1"/>
</dbReference>
<name>A0A2P9AIN7_9HYPH</name>